<feature type="transmembrane region" description="Helical" evidence="1">
    <location>
        <begin position="12"/>
        <end position="35"/>
    </location>
</feature>
<sequence>MQWFIFWSSWVPLYVNASSFTCHACLFLLFGLFHLPCYGTSPDSYHPLHNFSSRPVNHKGYIEPCKFTVVMVFWQPSLIFILFLRIPIMDFFFYDGLNKSKAEVTKQPKSNPIILTNCQNLSRKLT</sequence>
<keyword evidence="1" id="KW-1133">Transmembrane helix</keyword>
<feature type="transmembrane region" description="Helical" evidence="1">
    <location>
        <begin position="73"/>
        <end position="93"/>
    </location>
</feature>
<organism evidence="3 4">
    <name type="scientific">Vigna mungo</name>
    <name type="common">Black gram</name>
    <name type="synonym">Phaseolus mungo</name>
    <dbReference type="NCBI Taxonomy" id="3915"/>
    <lineage>
        <taxon>Eukaryota</taxon>
        <taxon>Viridiplantae</taxon>
        <taxon>Streptophyta</taxon>
        <taxon>Embryophyta</taxon>
        <taxon>Tracheophyta</taxon>
        <taxon>Spermatophyta</taxon>
        <taxon>Magnoliopsida</taxon>
        <taxon>eudicotyledons</taxon>
        <taxon>Gunneridae</taxon>
        <taxon>Pentapetalae</taxon>
        <taxon>rosids</taxon>
        <taxon>fabids</taxon>
        <taxon>Fabales</taxon>
        <taxon>Fabaceae</taxon>
        <taxon>Papilionoideae</taxon>
        <taxon>50 kb inversion clade</taxon>
        <taxon>NPAAA clade</taxon>
        <taxon>indigoferoid/millettioid clade</taxon>
        <taxon>Phaseoleae</taxon>
        <taxon>Vigna</taxon>
    </lineage>
</organism>
<keyword evidence="1" id="KW-0472">Membrane</keyword>
<dbReference type="EMBL" id="CP144691">
    <property type="protein sequence ID" value="WVY93967.1"/>
    <property type="molecule type" value="Genomic_DNA"/>
</dbReference>
<name>A0AAQ3MMR6_VIGMU</name>
<keyword evidence="2" id="KW-0732">Signal</keyword>
<protein>
    <submittedName>
        <fullName evidence="3">Uncharacterized protein</fullName>
    </submittedName>
</protein>
<evidence type="ECO:0000313" key="3">
    <source>
        <dbReference type="EMBL" id="WVY93967.1"/>
    </source>
</evidence>
<keyword evidence="1" id="KW-0812">Transmembrane</keyword>
<feature type="signal peptide" evidence="2">
    <location>
        <begin position="1"/>
        <end position="17"/>
    </location>
</feature>
<dbReference type="AlphaFoldDB" id="A0AAQ3MMR6"/>
<dbReference type="Proteomes" id="UP001374535">
    <property type="component" value="Chromosome 10"/>
</dbReference>
<evidence type="ECO:0000313" key="4">
    <source>
        <dbReference type="Proteomes" id="UP001374535"/>
    </source>
</evidence>
<accession>A0AAQ3MMR6</accession>
<reference evidence="3 4" key="1">
    <citation type="journal article" date="2023" name="Life. Sci Alliance">
        <title>Evolutionary insights into 3D genome organization and epigenetic landscape of Vigna mungo.</title>
        <authorList>
            <person name="Junaid A."/>
            <person name="Singh B."/>
            <person name="Bhatia S."/>
        </authorList>
    </citation>
    <scope>NUCLEOTIDE SEQUENCE [LARGE SCALE GENOMIC DNA]</scope>
    <source>
        <strain evidence="3">Urdbean</strain>
    </source>
</reference>
<evidence type="ECO:0000256" key="1">
    <source>
        <dbReference type="SAM" id="Phobius"/>
    </source>
</evidence>
<proteinExistence type="predicted"/>
<gene>
    <name evidence="3" type="ORF">V8G54_033055</name>
</gene>
<evidence type="ECO:0000256" key="2">
    <source>
        <dbReference type="SAM" id="SignalP"/>
    </source>
</evidence>
<keyword evidence="4" id="KW-1185">Reference proteome</keyword>
<feature type="chain" id="PRO_5042974320" evidence="2">
    <location>
        <begin position="18"/>
        <end position="126"/>
    </location>
</feature>